<proteinExistence type="predicted"/>
<evidence type="ECO:0000313" key="4">
    <source>
        <dbReference type="Proteomes" id="UP000271098"/>
    </source>
</evidence>
<dbReference type="WBParaSite" id="GPUH_0002301601-mRNA-1">
    <property type="protein sequence ID" value="GPUH_0002301601-mRNA-1"/>
    <property type="gene ID" value="GPUH_0002301601"/>
</dbReference>
<gene>
    <name evidence="3" type="ORF">GPUH_LOCUS22988</name>
</gene>
<keyword evidence="4" id="KW-1185">Reference proteome</keyword>
<accession>A0A183EPU7</accession>
<dbReference type="InterPro" id="IPR027417">
    <property type="entry name" value="P-loop_NTPase"/>
</dbReference>
<dbReference type="PANTHER" id="PTHR47977">
    <property type="entry name" value="RAS-RELATED PROTEIN RAB"/>
    <property type="match status" value="1"/>
</dbReference>
<evidence type="ECO:0000256" key="1">
    <source>
        <dbReference type="ARBA" id="ARBA00022741"/>
    </source>
</evidence>
<name>A0A183EPU7_9BILA</name>
<keyword evidence="1" id="KW-0547">Nucleotide-binding</keyword>
<reference evidence="3 4" key="2">
    <citation type="submission" date="2018-11" db="EMBL/GenBank/DDBJ databases">
        <authorList>
            <consortium name="Pathogen Informatics"/>
        </authorList>
    </citation>
    <scope>NUCLEOTIDE SEQUENCE [LARGE SCALE GENOMIC DNA]</scope>
</reference>
<organism evidence="5">
    <name type="scientific">Gongylonema pulchrum</name>
    <dbReference type="NCBI Taxonomy" id="637853"/>
    <lineage>
        <taxon>Eukaryota</taxon>
        <taxon>Metazoa</taxon>
        <taxon>Ecdysozoa</taxon>
        <taxon>Nematoda</taxon>
        <taxon>Chromadorea</taxon>
        <taxon>Rhabditida</taxon>
        <taxon>Spirurina</taxon>
        <taxon>Spiruromorpha</taxon>
        <taxon>Spiruroidea</taxon>
        <taxon>Gongylonematidae</taxon>
        <taxon>Gongylonema</taxon>
    </lineage>
</organism>
<dbReference type="InterPro" id="IPR001806">
    <property type="entry name" value="Small_GTPase"/>
</dbReference>
<dbReference type="GO" id="GO:0005525">
    <property type="term" value="F:GTP binding"/>
    <property type="evidence" value="ECO:0007669"/>
    <property type="project" value="UniProtKB-KW"/>
</dbReference>
<dbReference type="SMART" id="SM00175">
    <property type="entry name" value="RAB"/>
    <property type="match status" value="1"/>
</dbReference>
<evidence type="ECO:0000256" key="2">
    <source>
        <dbReference type="ARBA" id="ARBA00023134"/>
    </source>
</evidence>
<dbReference type="EMBL" id="UYRT01096508">
    <property type="protein sequence ID" value="VDN40819.1"/>
    <property type="molecule type" value="Genomic_DNA"/>
</dbReference>
<protein>
    <submittedName>
        <fullName evidence="5">RAB27A, member RAS oncogene family</fullName>
    </submittedName>
</protein>
<dbReference type="Proteomes" id="UP000271098">
    <property type="component" value="Unassembled WGS sequence"/>
</dbReference>
<dbReference type="SUPFAM" id="SSF52540">
    <property type="entry name" value="P-loop containing nucleoside triphosphate hydrolases"/>
    <property type="match status" value="2"/>
</dbReference>
<keyword evidence="2" id="KW-0342">GTP-binding</keyword>
<evidence type="ECO:0000313" key="5">
    <source>
        <dbReference type="WBParaSite" id="GPUH_0002301601-mRNA-1"/>
    </source>
</evidence>
<dbReference type="InterPro" id="IPR050227">
    <property type="entry name" value="Rab"/>
</dbReference>
<dbReference type="Pfam" id="PF00071">
    <property type="entry name" value="Ras"/>
    <property type="match status" value="2"/>
</dbReference>
<evidence type="ECO:0000313" key="3">
    <source>
        <dbReference type="EMBL" id="VDN40819.1"/>
    </source>
</evidence>
<reference evidence="5" key="1">
    <citation type="submission" date="2016-06" db="UniProtKB">
        <authorList>
            <consortium name="WormBaseParasite"/>
        </authorList>
    </citation>
    <scope>IDENTIFICATION</scope>
</reference>
<dbReference type="Gene3D" id="3.40.50.300">
    <property type="entry name" value="P-loop containing nucleotide triphosphate hydrolases"/>
    <property type="match status" value="2"/>
</dbReference>
<sequence length="167" mass="19107">MKAVCQKRLAISMTVTALKYVNFFWSAVTTKSFQHRYTDNTFTGQFISTVGIDFKEKKVVYKSGRGGFGGRGQRVLLQLWDTAGQERIAANFQSHKVFSFKVYKSGRGGFGGRGQRVLLQLWDTAGQERFRSLTTAFFRDAMGFILIFDITNEQSFLNIRDWLSQLK</sequence>
<dbReference type="GO" id="GO:0003924">
    <property type="term" value="F:GTPase activity"/>
    <property type="evidence" value="ECO:0007669"/>
    <property type="project" value="InterPro"/>
</dbReference>
<dbReference type="PRINTS" id="PR00449">
    <property type="entry name" value="RASTRNSFRMNG"/>
</dbReference>
<dbReference type="OrthoDB" id="9989112at2759"/>
<dbReference type="AlphaFoldDB" id="A0A183EPU7"/>
<dbReference type="PROSITE" id="PS51419">
    <property type="entry name" value="RAB"/>
    <property type="match status" value="1"/>
</dbReference>